<feature type="transmembrane region" description="Helical" evidence="7">
    <location>
        <begin position="416"/>
        <end position="438"/>
    </location>
</feature>
<proteinExistence type="inferred from homology"/>
<dbReference type="EMBL" id="CACRXK020000150">
    <property type="protein sequence ID" value="CAB3978890.1"/>
    <property type="molecule type" value="Genomic_DNA"/>
</dbReference>
<feature type="transmembrane region" description="Helical" evidence="7">
    <location>
        <begin position="444"/>
        <end position="468"/>
    </location>
</feature>
<evidence type="ECO:0000256" key="2">
    <source>
        <dbReference type="ARBA" id="ARBA00005241"/>
    </source>
</evidence>
<keyword evidence="3 7" id="KW-0812">Transmembrane</keyword>
<evidence type="ECO:0000256" key="1">
    <source>
        <dbReference type="ARBA" id="ARBA00004141"/>
    </source>
</evidence>
<feature type="transmembrane region" description="Helical" evidence="7">
    <location>
        <begin position="513"/>
        <end position="537"/>
    </location>
</feature>
<dbReference type="Gene3D" id="1.20.1250.20">
    <property type="entry name" value="MFS general substrate transporter like domains"/>
    <property type="match status" value="2"/>
</dbReference>
<name>A0A7D9HCC8_PARCT</name>
<dbReference type="InterPro" id="IPR036259">
    <property type="entry name" value="MFS_trans_sf"/>
</dbReference>
<evidence type="ECO:0000256" key="4">
    <source>
        <dbReference type="ARBA" id="ARBA00022989"/>
    </source>
</evidence>
<dbReference type="SUPFAM" id="SSF103473">
    <property type="entry name" value="MFS general substrate transporter"/>
    <property type="match status" value="1"/>
</dbReference>
<feature type="transmembrane region" description="Helical" evidence="7">
    <location>
        <begin position="357"/>
        <end position="382"/>
    </location>
</feature>
<reference evidence="9" key="1">
    <citation type="submission" date="2020-04" db="EMBL/GenBank/DDBJ databases">
        <authorList>
            <person name="Alioto T."/>
            <person name="Alioto T."/>
            <person name="Gomez Garrido J."/>
        </authorList>
    </citation>
    <scope>NUCLEOTIDE SEQUENCE</scope>
    <source>
        <strain evidence="9">A484AB</strain>
    </source>
</reference>
<evidence type="ECO:0000256" key="3">
    <source>
        <dbReference type="ARBA" id="ARBA00022692"/>
    </source>
</evidence>
<feature type="domain" description="Major facilitator superfamily associated" evidence="8">
    <location>
        <begin position="14"/>
        <end position="514"/>
    </location>
</feature>
<feature type="transmembrane region" description="Helical" evidence="7">
    <location>
        <begin position="281"/>
        <end position="301"/>
    </location>
</feature>
<keyword evidence="10" id="KW-1185">Reference proteome</keyword>
<evidence type="ECO:0000313" key="9">
    <source>
        <dbReference type="EMBL" id="CAB3978890.1"/>
    </source>
</evidence>
<dbReference type="PANTHER" id="PTHR16172">
    <property type="entry name" value="MAJOR FACILITATOR SUPERFAMILY DOMAIN-CONTAINING PROTEIN 6-LIKE"/>
    <property type="match status" value="1"/>
</dbReference>
<dbReference type="PANTHER" id="PTHR16172:SF2">
    <property type="entry name" value="MAJOR FACILITATOR SUPERFAMILY DOMAIN-CONTAINING PROTEIN 6"/>
    <property type="match status" value="1"/>
</dbReference>
<dbReference type="Pfam" id="PF12832">
    <property type="entry name" value="MFS_1_like"/>
    <property type="match status" value="1"/>
</dbReference>
<feature type="compositionally biased region" description="Low complexity" evidence="6">
    <location>
        <begin position="551"/>
        <end position="571"/>
    </location>
</feature>
<keyword evidence="4 7" id="KW-1133">Transmembrane helix</keyword>
<comment type="similarity">
    <text evidence="2">Belongs to the major facilitator superfamily. MFSD6 family.</text>
</comment>
<dbReference type="InterPro" id="IPR051717">
    <property type="entry name" value="MFS_MFSD6"/>
</dbReference>
<sequence length="571" mass="64090">MVSERMNRILECVHYQAFYFIFYGGYIPFLLYFPIYLKHIGFNATQVGVISGIRPLFQSIATPLLVLIGDRLRSRKLLFIASSLIAIVKLICLFLLLKPSHQQCVVTTVEYANDTRTVTKHSFVIVHKLSKRDVMDRWSPQGKNQNYTTLKENFDQNGETQLHYPTKVLLGYKGEHVAVKWEENDGNNTIHGMNKTEPENPERNNTIFNPNITKANYTTVAKRNHSKTEYRISNDETEVRHLFYSLLVVVLISDIFDAAMFTLVDHSCIDHQRQNYGFSRLWGSLGWGCMAPAIAIVLHVAPHELCGRMVDTYHYVFIFAIVFFNISLLVGSHLDLDADFSDVKVKKVHGTRSNFHYGMFLIVFAYAGFCNGFLFTFVNWFIDSIGGSAAIMGVATGCKCIVDVVLFFLLRKIIDYVGHVPTISLGLVGHIAVFFIFSRTTSPWVVILIEIMHATFYGFLVSTCAYFLDQSVPAGSDLRLQALLHGIYWGVGSGSGALFSGLHVNSNGFKGTFLIFTWMTTAVAFIYLAVELLTFVIDIKINGESDKLATSSSGSEADVSSEGASSENEEE</sequence>
<dbReference type="OrthoDB" id="515887at2759"/>
<gene>
    <name evidence="9" type="ORF">PACLA_8A072994</name>
</gene>
<feature type="transmembrane region" description="Helical" evidence="7">
    <location>
        <begin position="480"/>
        <end position="501"/>
    </location>
</feature>
<evidence type="ECO:0000256" key="6">
    <source>
        <dbReference type="SAM" id="MobiDB-lite"/>
    </source>
</evidence>
<evidence type="ECO:0000256" key="5">
    <source>
        <dbReference type="ARBA" id="ARBA00023136"/>
    </source>
</evidence>
<evidence type="ECO:0000313" key="10">
    <source>
        <dbReference type="Proteomes" id="UP001152795"/>
    </source>
</evidence>
<dbReference type="Proteomes" id="UP001152795">
    <property type="component" value="Unassembled WGS sequence"/>
</dbReference>
<organism evidence="9 10">
    <name type="scientific">Paramuricea clavata</name>
    <name type="common">Red gorgonian</name>
    <name type="synonym">Violescent sea-whip</name>
    <dbReference type="NCBI Taxonomy" id="317549"/>
    <lineage>
        <taxon>Eukaryota</taxon>
        <taxon>Metazoa</taxon>
        <taxon>Cnidaria</taxon>
        <taxon>Anthozoa</taxon>
        <taxon>Octocorallia</taxon>
        <taxon>Malacalcyonacea</taxon>
        <taxon>Plexauridae</taxon>
        <taxon>Paramuricea</taxon>
    </lineage>
</organism>
<feature type="transmembrane region" description="Helical" evidence="7">
    <location>
        <begin position="242"/>
        <end position="261"/>
    </location>
</feature>
<dbReference type="InterPro" id="IPR024989">
    <property type="entry name" value="MFS_assoc_dom"/>
</dbReference>
<feature type="region of interest" description="Disordered" evidence="6">
    <location>
        <begin position="546"/>
        <end position="571"/>
    </location>
</feature>
<protein>
    <recommendedName>
        <fullName evidence="8">Major facilitator superfamily associated domain-containing protein</fullName>
    </recommendedName>
</protein>
<feature type="transmembrane region" description="Helical" evidence="7">
    <location>
        <begin position="12"/>
        <end position="35"/>
    </location>
</feature>
<evidence type="ECO:0000256" key="7">
    <source>
        <dbReference type="SAM" id="Phobius"/>
    </source>
</evidence>
<feature type="transmembrane region" description="Helical" evidence="7">
    <location>
        <begin position="77"/>
        <end position="97"/>
    </location>
</feature>
<comment type="subcellular location">
    <subcellularLocation>
        <location evidence="1">Membrane</location>
        <topology evidence="1">Multi-pass membrane protein</topology>
    </subcellularLocation>
</comment>
<keyword evidence="5 7" id="KW-0472">Membrane</keyword>
<dbReference type="GO" id="GO:0016020">
    <property type="term" value="C:membrane"/>
    <property type="evidence" value="ECO:0007669"/>
    <property type="project" value="UniProtKB-SubCell"/>
</dbReference>
<comment type="caution">
    <text evidence="9">The sequence shown here is derived from an EMBL/GenBank/DDBJ whole genome shotgun (WGS) entry which is preliminary data.</text>
</comment>
<accession>A0A7D9HCC8</accession>
<feature type="transmembrane region" description="Helical" evidence="7">
    <location>
        <begin position="388"/>
        <end position="409"/>
    </location>
</feature>
<evidence type="ECO:0000259" key="8">
    <source>
        <dbReference type="Pfam" id="PF12832"/>
    </source>
</evidence>
<feature type="transmembrane region" description="Helical" evidence="7">
    <location>
        <begin position="313"/>
        <end position="336"/>
    </location>
</feature>
<dbReference type="AlphaFoldDB" id="A0A7D9HCC8"/>